<keyword evidence="2 4" id="KW-0442">Lipid degradation</keyword>
<dbReference type="Proteomes" id="UP000570166">
    <property type="component" value="Unassembled WGS sequence"/>
</dbReference>
<feature type="active site" description="Nucleophile" evidence="4">
    <location>
        <position position="67"/>
    </location>
</feature>
<evidence type="ECO:0000313" key="6">
    <source>
        <dbReference type="EMBL" id="MBA2933956.1"/>
    </source>
</evidence>
<dbReference type="PANTHER" id="PTHR24185">
    <property type="entry name" value="CALCIUM-INDEPENDENT PHOSPHOLIPASE A2-GAMMA"/>
    <property type="match status" value="1"/>
</dbReference>
<feature type="domain" description="PNPLA" evidence="5">
    <location>
        <begin position="22"/>
        <end position="223"/>
    </location>
</feature>
<dbReference type="InterPro" id="IPR016035">
    <property type="entry name" value="Acyl_Trfase/lysoPLipase"/>
</dbReference>
<dbReference type="GO" id="GO:0016042">
    <property type="term" value="P:lipid catabolic process"/>
    <property type="evidence" value="ECO:0007669"/>
    <property type="project" value="UniProtKB-UniRule"/>
</dbReference>
<evidence type="ECO:0000259" key="5">
    <source>
        <dbReference type="PROSITE" id="PS51635"/>
    </source>
</evidence>
<feature type="short sequence motif" description="GXGXXG" evidence="4">
    <location>
        <begin position="26"/>
        <end position="31"/>
    </location>
</feature>
<organism evidence="6 7">
    <name type="scientific">Sphingomonas chungangi</name>
    <dbReference type="NCBI Taxonomy" id="2683589"/>
    <lineage>
        <taxon>Bacteria</taxon>
        <taxon>Pseudomonadati</taxon>
        <taxon>Pseudomonadota</taxon>
        <taxon>Alphaproteobacteria</taxon>
        <taxon>Sphingomonadales</taxon>
        <taxon>Sphingomonadaceae</taxon>
        <taxon>Sphingomonas</taxon>
    </lineage>
</organism>
<evidence type="ECO:0000256" key="1">
    <source>
        <dbReference type="ARBA" id="ARBA00022801"/>
    </source>
</evidence>
<evidence type="ECO:0000256" key="3">
    <source>
        <dbReference type="ARBA" id="ARBA00023098"/>
    </source>
</evidence>
<feature type="short sequence motif" description="GXSXG" evidence="4">
    <location>
        <begin position="65"/>
        <end position="69"/>
    </location>
</feature>
<dbReference type="GO" id="GO:0004620">
    <property type="term" value="F:phospholipase activity"/>
    <property type="evidence" value="ECO:0007669"/>
    <property type="project" value="TreeGrafter"/>
</dbReference>
<reference evidence="6 7" key="1">
    <citation type="submission" date="2020-07" db="EMBL/GenBank/DDBJ databases">
        <authorList>
            <person name="Sun Q."/>
        </authorList>
    </citation>
    <scope>NUCLEOTIDE SEQUENCE [LARGE SCALE GENOMIC DNA]</scope>
    <source>
        <strain evidence="6 7">CGMCC 1.13654</strain>
    </source>
</reference>
<feature type="short sequence motif" description="DGA/G" evidence="4">
    <location>
        <begin position="209"/>
        <end position="211"/>
    </location>
</feature>
<dbReference type="PANTHER" id="PTHR24185:SF1">
    <property type="entry name" value="CALCIUM-INDEPENDENT PHOSPHOLIPASE A2-GAMMA"/>
    <property type="match status" value="1"/>
</dbReference>
<dbReference type="AlphaFoldDB" id="A0A838L740"/>
<evidence type="ECO:0000256" key="4">
    <source>
        <dbReference type="PROSITE-ProRule" id="PRU01161"/>
    </source>
</evidence>
<sequence>MSDEKAIDLAYRILKPGPKKMLSIDGGGIRGVLSLGILAAIEQELKNLSGKPEFVLADYFDYIAGTSTGGIIAAGLSCGLTVEEVLAFYRNNGAAMFEPASLLRRLRYHFESEPLAVQLQKVFGRDTRLGSNRLRTLLLLVMRNATTDSPWPISNNPFAKYNRTDRDDCNLSLPLWQLIRASTAAPTYFPPEVITINKTGAQKDFVFVDGGVTTYNNPAFQMALMATSECYWPFAPAESQGWVTGDDKLLLVSIGTGSSPDAHADLAPRDMNLLFNAGTIPSALMFAALNEQDTLCRMFGNCVAGDLIDRELGDLHGARGPSGQKLFRYARYNADLSREGLDALGLHKIDPERVKRMDATDTIKDLLDIGKAVAKQKLRIADWNPGVFTP</sequence>
<dbReference type="Gene3D" id="3.40.1090.10">
    <property type="entry name" value="Cytosolic phospholipase A2 catalytic domain"/>
    <property type="match status" value="1"/>
</dbReference>
<evidence type="ECO:0000313" key="7">
    <source>
        <dbReference type="Proteomes" id="UP000570166"/>
    </source>
</evidence>
<feature type="active site" description="Proton acceptor" evidence="4">
    <location>
        <position position="209"/>
    </location>
</feature>
<dbReference type="InterPro" id="IPR002641">
    <property type="entry name" value="PNPLA_dom"/>
</dbReference>
<dbReference type="SUPFAM" id="SSF52151">
    <property type="entry name" value="FabD/lysophospholipase-like"/>
    <property type="match status" value="1"/>
</dbReference>
<proteinExistence type="predicted"/>
<evidence type="ECO:0000256" key="2">
    <source>
        <dbReference type="ARBA" id="ARBA00022963"/>
    </source>
</evidence>
<accession>A0A838L740</accession>
<dbReference type="EMBL" id="JACEIB010000004">
    <property type="protein sequence ID" value="MBA2933956.1"/>
    <property type="molecule type" value="Genomic_DNA"/>
</dbReference>
<dbReference type="PROSITE" id="PS51635">
    <property type="entry name" value="PNPLA"/>
    <property type="match status" value="1"/>
</dbReference>
<name>A0A838L740_9SPHN</name>
<dbReference type="GO" id="GO:0016020">
    <property type="term" value="C:membrane"/>
    <property type="evidence" value="ECO:0007669"/>
    <property type="project" value="TreeGrafter"/>
</dbReference>
<keyword evidence="7" id="KW-1185">Reference proteome</keyword>
<dbReference type="Pfam" id="PF01734">
    <property type="entry name" value="Patatin"/>
    <property type="match status" value="1"/>
</dbReference>
<protein>
    <submittedName>
        <fullName evidence="6">Patatin-like phospholipase family protein</fullName>
    </submittedName>
</protein>
<gene>
    <name evidence="6" type="ORF">HZF05_07565</name>
</gene>
<keyword evidence="1 4" id="KW-0378">Hydrolase</keyword>
<comment type="caution">
    <text evidence="6">The sequence shown here is derived from an EMBL/GenBank/DDBJ whole genome shotgun (WGS) entry which is preliminary data.</text>
</comment>
<keyword evidence="3 4" id="KW-0443">Lipid metabolism</keyword>
<dbReference type="GO" id="GO:0006631">
    <property type="term" value="P:fatty acid metabolic process"/>
    <property type="evidence" value="ECO:0007669"/>
    <property type="project" value="TreeGrafter"/>
</dbReference>